<dbReference type="InterPro" id="IPR003594">
    <property type="entry name" value="HATPase_dom"/>
</dbReference>
<dbReference type="SMART" id="SM00387">
    <property type="entry name" value="HATPase_c"/>
    <property type="match status" value="1"/>
</dbReference>
<dbReference type="CDD" id="cd00082">
    <property type="entry name" value="HisKA"/>
    <property type="match status" value="1"/>
</dbReference>
<dbReference type="RefSeq" id="WP_157985773.1">
    <property type="nucleotide sequence ID" value="NZ_JALBUU010000004.1"/>
</dbReference>
<name>A0ABS9W3N7_9PROT</name>
<keyword evidence="5" id="KW-0472">Membrane</keyword>
<dbReference type="SMART" id="SM00448">
    <property type="entry name" value="REC"/>
    <property type="match status" value="1"/>
</dbReference>
<dbReference type="InterPro" id="IPR004358">
    <property type="entry name" value="Sig_transdc_His_kin-like_C"/>
</dbReference>
<dbReference type="Gene3D" id="3.40.50.2300">
    <property type="match status" value="1"/>
</dbReference>
<comment type="catalytic activity">
    <reaction evidence="1">
        <text>ATP + protein L-histidine = ADP + protein N-phospho-L-histidine.</text>
        <dbReference type="EC" id="2.7.13.3"/>
    </reaction>
</comment>
<keyword evidence="3 4" id="KW-0597">Phosphoprotein</keyword>
<dbReference type="SMART" id="SM00388">
    <property type="entry name" value="HisKA"/>
    <property type="match status" value="1"/>
</dbReference>
<accession>A0ABS9W3N7</accession>
<dbReference type="Pfam" id="PF00512">
    <property type="entry name" value="HisKA"/>
    <property type="match status" value="1"/>
</dbReference>
<proteinExistence type="predicted"/>
<dbReference type="CDD" id="cd17546">
    <property type="entry name" value="REC_hyHK_CKI1_RcsC-like"/>
    <property type="match status" value="1"/>
</dbReference>
<dbReference type="SUPFAM" id="SSF55874">
    <property type="entry name" value="ATPase domain of HSP90 chaperone/DNA topoisomerase II/histidine kinase"/>
    <property type="match status" value="1"/>
</dbReference>
<evidence type="ECO:0000259" key="7">
    <source>
        <dbReference type="PROSITE" id="PS50110"/>
    </source>
</evidence>
<evidence type="ECO:0000256" key="2">
    <source>
        <dbReference type="ARBA" id="ARBA00012438"/>
    </source>
</evidence>
<feature type="transmembrane region" description="Helical" evidence="5">
    <location>
        <begin position="40"/>
        <end position="59"/>
    </location>
</feature>
<evidence type="ECO:0000313" key="9">
    <source>
        <dbReference type="Proteomes" id="UP001201985"/>
    </source>
</evidence>
<evidence type="ECO:0000313" key="8">
    <source>
        <dbReference type="EMBL" id="MCI0753899.1"/>
    </source>
</evidence>
<dbReference type="Gene3D" id="3.30.565.10">
    <property type="entry name" value="Histidine kinase-like ATPase, C-terminal domain"/>
    <property type="match status" value="1"/>
</dbReference>
<dbReference type="InterPro" id="IPR003661">
    <property type="entry name" value="HisK_dim/P_dom"/>
</dbReference>
<feature type="transmembrane region" description="Helical" evidence="5">
    <location>
        <begin position="65"/>
        <end position="83"/>
    </location>
</feature>
<sequence>MILDSATLLIVGAMISVTMGSLWCGLSLDRRRSPGLREWGLSLLLAGSGSLLLGLRHVLPDWASIDAGNALVLLAIGYAWIGARHFDGRPAAWWMLLAAPLLWLLLRRLPALDTQESRVLLASVLGGPPLLFTAAEFLRRCSEAPGFRRVLAASFALHGGLILARIPMVLAAPEWSGTRSLPDGLLVRMILLEAILHAVITSFALMVLFLARRERQALTVIAAARDDAEAANGAKSQFLARMSHELRTPLNSVLGLSDLMARDRNLTPPQREQVAVIGQAGRHLLALVNDVLDIGLVEAGRLTLQRDTVPLRPLLEDAVALLRTEADRKGLALDLRMAPDSPEAVLGDARRLRQVLLNLLGNAVKFTPPGGRVRLALGPDVGGGLLLEVIDNGRGIPATQRTLLFRDFSRLPPLPGEAASEGHGLGLAITAKLVACMGGSIGVEAGENGQGSRFWVRLHLPPAALPAPLPPSTRSDRPPCRILVVDDVMVNRLVVQVLLQGAGHTVLQAQSGEAALAQLAQQPVDLMLIDVQMPGLDGLETTRRIRAAEAVAPARPRLTIVALTGEGGAVQREACLGAGMDDVLVKPVQRSTLLEMLAALPTREAEALPPVRS</sequence>
<keyword evidence="5" id="KW-1133">Transmembrane helix</keyword>
<evidence type="ECO:0000256" key="4">
    <source>
        <dbReference type="PROSITE-ProRule" id="PRU00169"/>
    </source>
</evidence>
<dbReference type="PANTHER" id="PTHR45339:SF5">
    <property type="entry name" value="HISTIDINE KINASE"/>
    <property type="match status" value="1"/>
</dbReference>
<organism evidence="8 9">
    <name type="scientific">Teichococcus vastitatis</name>
    <dbReference type="NCBI Taxonomy" id="2307076"/>
    <lineage>
        <taxon>Bacteria</taxon>
        <taxon>Pseudomonadati</taxon>
        <taxon>Pseudomonadota</taxon>
        <taxon>Alphaproteobacteria</taxon>
        <taxon>Acetobacterales</taxon>
        <taxon>Roseomonadaceae</taxon>
        <taxon>Roseomonas</taxon>
    </lineage>
</organism>
<keyword evidence="5" id="KW-0812">Transmembrane</keyword>
<feature type="domain" description="Histidine kinase" evidence="6">
    <location>
        <begin position="241"/>
        <end position="462"/>
    </location>
</feature>
<evidence type="ECO:0000259" key="6">
    <source>
        <dbReference type="PROSITE" id="PS50109"/>
    </source>
</evidence>
<comment type="caution">
    <text evidence="8">The sequence shown here is derived from an EMBL/GenBank/DDBJ whole genome shotgun (WGS) entry which is preliminary data.</text>
</comment>
<dbReference type="Pfam" id="PF00072">
    <property type="entry name" value="Response_reg"/>
    <property type="match status" value="1"/>
</dbReference>
<dbReference type="PROSITE" id="PS50109">
    <property type="entry name" value="HIS_KIN"/>
    <property type="match status" value="1"/>
</dbReference>
<protein>
    <recommendedName>
        <fullName evidence="2">histidine kinase</fullName>
        <ecNumber evidence="2">2.7.13.3</ecNumber>
    </recommendedName>
</protein>
<dbReference type="Pfam" id="PF02518">
    <property type="entry name" value="HATPase_c"/>
    <property type="match status" value="1"/>
</dbReference>
<dbReference type="SUPFAM" id="SSF47384">
    <property type="entry name" value="Homodimeric domain of signal transducing histidine kinase"/>
    <property type="match status" value="1"/>
</dbReference>
<keyword evidence="9" id="KW-1185">Reference proteome</keyword>
<dbReference type="PROSITE" id="PS50110">
    <property type="entry name" value="RESPONSE_REGULATORY"/>
    <property type="match status" value="1"/>
</dbReference>
<feature type="modified residue" description="4-aspartylphosphate" evidence="4">
    <location>
        <position position="530"/>
    </location>
</feature>
<dbReference type="EC" id="2.7.13.3" evidence="2"/>
<evidence type="ECO:0000256" key="3">
    <source>
        <dbReference type="ARBA" id="ARBA00022553"/>
    </source>
</evidence>
<dbReference type="InterPro" id="IPR005467">
    <property type="entry name" value="His_kinase_dom"/>
</dbReference>
<feature type="transmembrane region" description="Helical" evidence="5">
    <location>
        <begin position="118"/>
        <end position="138"/>
    </location>
</feature>
<reference evidence="8 9" key="1">
    <citation type="submission" date="2022-03" db="EMBL/GenBank/DDBJ databases">
        <title>Complete genome analysis of Roseomonas KG 17.1 : a prolific producer of plant growth promoters.</title>
        <authorList>
            <person name="Saadouli I."/>
            <person name="Najjari A."/>
            <person name="Mosbah A."/>
            <person name="Ouzari H.I."/>
        </authorList>
    </citation>
    <scope>NUCLEOTIDE SEQUENCE [LARGE SCALE GENOMIC DNA]</scope>
    <source>
        <strain evidence="8 9">KG17-1</strain>
    </source>
</reference>
<dbReference type="SUPFAM" id="SSF52172">
    <property type="entry name" value="CheY-like"/>
    <property type="match status" value="1"/>
</dbReference>
<dbReference type="InterPro" id="IPR011006">
    <property type="entry name" value="CheY-like_superfamily"/>
</dbReference>
<feature type="domain" description="Response regulatory" evidence="7">
    <location>
        <begin position="481"/>
        <end position="601"/>
    </location>
</feature>
<dbReference type="InterPro" id="IPR036890">
    <property type="entry name" value="HATPase_C_sf"/>
</dbReference>
<dbReference type="PANTHER" id="PTHR45339">
    <property type="entry name" value="HYBRID SIGNAL TRANSDUCTION HISTIDINE KINASE J"/>
    <property type="match status" value="1"/>
</dbReference>
<evidence type="ECO:0000256" key="5">
    <source>
        <dbReference type="SAM" id="Phobius"/>
    </source>
</evidence>
<dbReference type="Proteomes" id="UP001201985">
    <property type="component" value="Unassembled WGS sequence"/>
</dbReference>
<feature type="transmembrane region" description="Helical" evidence="5">
    <location>
        <begin position="150"/>
        <end position="170"/>
    </location>
</feature>
<feature type="transmembrane region" description="Helical" evidence="5">
    <location>
        <begin position="90"/>
        <end position="106"/>
    </location>
</feature>
<dbReference type="InterPro" id="IPR001789">
    <property type="entry name" value="Sig_transdc_resp-reg_receiver"/>
</dbReference>
<evidence type="ECO:0000256" key="1">
    <source>
        <dbReference type="ARBA" id="ARBA00000085"/>
    </source>
</evidence>
<dbReference type="InterPro" id="IPR036097">
    <property type="entry name" value="HisK_dim/P_sf"/>
</dbReference>
<dbReference type="Gene3D" id="1.10.287.130">
    <property type="match status" value="1"/>
</dbReference>
<feature type="transmembrane region" description="Helical" evidence="5">
    <location>
        <begin position="6"/>
        <end position="28"/>
    </location>
</feature>
<dbReference type="EMBL" id="JALBUU010000004">
    <property type="protein sequence ID" value="MCI0753899.1"/>
    <property type="molecule type" value="Genomic_DNA"/>
</dbReference>
<feature type="transmembrane region" description="Helical" evidence="5">
    <location>
        <begin position="190"/>
        <end position="211"/>
    </location>
</feature>
<gene>
    <name evidence="8" type="ORF">MON41_09030</name>
</gene>
<dbReference type="PRINTS" id="PR00344">
    <property type="entry name" value="BCTRLSENSOR"/>
</dbReference>